<dbReference type="Proteomes" id="UP001620645">
    <property type="component" value="Unassembled WGS sequence"/>
</dbReference>
<comment type="caution">
    <text evidence="1">The sequence shown here is derived from an EMBL/GenBank/DDBJ whole genome shotgun (WGS) entry which is preliminary data.</text>
</comment>
<keyword evidence="2" id="KW-1185">Reference proteome</keyword>
<evidence type="ECO:0000313" key="1">
    <source>
        <dbReference type="EMBL" id="KAL3098416.1"/>
    </source>
</evidence>
<organism evidence="1 2">
    <name type="scientific">Heterodera schachtii</name>
    <name type="common">Sugarbeet cyst nematode worm</name>
    <name type="synonym">Tylenchus schachtii</name>
    <dbReference type="NCBI Taxonomy" id="97005"/>
    <lineage>
        <taxon>Eukaryota</taxon>
        <taxon>Metazoa</taxon>
        <taxon>Ecdysozoa</taxon>
        <taxon>Nematoda</taxon>
        <taxon>Chromadorea</taxon>
        <taxon>Rhabditida</taxon>
        <taxon>Tylenchina</taxon>
        <taxon>Tylenchomorpha</taxon>
        <taxon>Tylenchoidea</taxon>
        <taxon>Heteroderidae</taxon>
        <taxon>Heteroderinae</taxon>
        <taxon>Heterodera</taxon>
    </lineage>
</organism>
<proteinExistence type="predicted"/>
<gene>
    <name evidence="1" type="ORF">niasHS_003769</name>
</gene>
<accession>A0ABD2K687</accession>
<name>A0ABD2K687_HETSC</name>
<sequence>MPGGGLLRGQIVFPAAAGSSNGTAGKGKATLFKPLGFTPPGKNPRHGRPSRHTNIKNAFHQLSCLHTHLMGQQQKGETEKGGEKVPNYSRLWLQIVFIWERVIFSH</sequence>
<dbReference type="AlphaFoldDB" id="A0ABD2K687"/>
<protein>
    <submittedName>
        <fullName evidence="1">Uncharacterized protein</fullName>
    </submittedName>
</protein>
<evidence type="ECO:0000313" key="2">
    <source>
        <dbReference type="Proteomes" id="UP001620645"/>
    </source>
</evidence>
<dbReference type="EMBL" id="JBICCN010000048">
    <property type="protein sequence ID" value="KAL3098416.1"/>
    <property type="molecule type" value="Genomic_DNA"/>
</dbReference>
<reference evidence="1 2" key="1">
    <citation type="submission" date="2024-10" db="EMBL/GenBank/DDBJ databases">
        <authorList>
            <person name="Kim D."/>
        </authorList>
    </citation>
    <scope>NUCLEOTIDE SEQUENCE [LARGE SCALE GENOMIC DNA]</scope>
    <source>
        <strain evidence="1">Taebaek</strain>
    </source>
</reference>